<evidence type="ECO:0000313" key="2">
    <source>
        <dbReference type="EMBL" id="EWM28381.1"/>
    </source>
</evidence>
<feature type="compositionally biased region" description="Low complexity" evidence="1">
    <location>
        <begin position="40"/>
        <end position="58"/>
    </location>
</feature>
<dbReference type="EMBL" id="AZIL01000322">
    <property type="protein sequence ID" value="EWM28381.1"/>
    <property type="molecule type" value="Genomic_DNA"/>
</dbReference>
<sequence length="78" mass="8019">MPRSPTNLLPRGVNSYSLEAINTAKSNSSPSPATSTENISSPTSPAASPAPFAPKSGPVGTCFLHSDPFLPHSLRSSP</sequence>
<feature type="region of interest" description="Disordered" evidence="1">
    <location>
        <begin position="1"/>
        <end position="58"/>
    </location>
</feature>
<evidence type="ECO:0000313" key="3">
    <source>
        <dbReference type="Proteomes" id="UP000019335"/>
    </source>
</evidence>
<proteinExistence type="predicted"/>
<dbReference type="AlphaFoldDB" id="W7U6A1"/>
<gene>
    <name evidence="2" type="ORF">Naga_101161g3</name>
</gene>
<keyword evidence="3" id="KW-1185">Reference proteome</keyword>
<accession>W7U6A1</accession>
<dbReference type="Proteomes" id="UP000019335">
    <property type="component" value="Chromosome 5"/>
</dbReference>
<dbReference type="OrthoDB" id="10553006at2759"/>
<comment type="caution">
    <text evidence="2">The sequence shown here is derived from an EMBL/GenBank/DDBJ whole genome shotgun (WGS) entry which is preliminary data.</text>
</comment>
<feature type="compositionally biased region" description="Polar residues" evidence="1">
    <location>
        <begin position="23"/>
        <end position="39"/>
    </location>
</feature>
<protein>
    <submittedName>
        <fullName evidence="2">Uncharacterized protein</fullName>
    </submittedName>
</protein>
<reference evidence="2 3" key="1">
    <citation type="journal article" date="2014" name="Mol. Plant">
        <title>Chromosome Scale Genome Assembly and Transcriptome Profiling of Nannochloropsis gaditana in Nitrogen Depletion.</title>
        <authorList>
            <person name="Corteggiani Carpinelli E."/>
            <person name="Telatin A."/>
            <person name="Vitulo N."/>
            <person name="Forcato C."/>
            <person name="D'Angelo M."/>
            <person name="Schiavon R."/>
            <person name="Vezzi A."/>
            <person name="Giacometti G.M."/>
            <person name="Morosinotto T."/>
            <person name="Valle G."/>
        </authorList>
    </citation>
    <scope>NUCLEOTIDE SEQUENCE [LARGE SCALE GENOMIC DNA]</scope>
    <source>
        <strain evidence="2 3">B-31</strain>
    </source>
</reference>
<name>W7U6A1_9STRA</name>
<evidence type="ECO:0000256" key="1">
    <source>
        <dbReference type="SAM" id="MobiDB-lite"/>
    </source>
</evidence>
<organism evidence="2 3">
    <name type="scientific">Nannochloropsis gaditana</name>
    <dbReference type="NCBI Taxonomy" id="72520"/>
    <lineage>
        <taxon>Eukaryota</taxon>
        <taxon>Sar</taxon>
        <taxon>Stramenopiles</taxon>
        <taxon>Ochrophyta</taxon>
        <taxon>Eustigmatophyceae</taxon>
        <taxon>Eustigmatales</taxon>
        <taxon>Monodopsidaceae</taxon>
        <taxon>Nannochloropsis</taxon>
    </lineage>
</organism>